<keyword evidence="3" id="KW-1185">Reference proteome</keyword>
<reference evidence="3" key="1">
    <citation type="submission" date="2024-04" db="EMBL/GenBank/DDBJ databases">
        <title>Salinicola lusitanus LLJ914,a marine bacterium isolated from the Okinawa Trough.</title>
        <authorList>
            <person name="Li J."/>
        </authorList>
    </citation>
    <scope>NUCLEOTIDE SEQUENCE [LARGE SCALE GENOMIC DNA]</scope>
</reference>
<protein>
    <recommendedName>
        <fullName evidence="4">ACB domain-containing protein</fullName>
    </recommendedName>
</protein>
<comment type="caution">
    <text evidence="2">The sequence shown here is derived from an EMBL/GenBank/DDBJ whole genome shotgun (WGS) entry which is preliminary data.</text>
</comment>
<name>A0AAW0N388_9GOBI</name>
<evidence type="ECO:0000256" key="1">
    <source>
        <dbReference type="SAM" id="MobiDB-lite"/>
    </source>
</evidence>
<dbReference type="InterPro" id="IPR035984">
    <property type="entry name" value="Acyl-CoA-binding_sf"/>
</dbReference>
<dbReference type="Gene3D" id="1.20.80.10">
    <property type="match status" value="1"/>
</dbReference>
<evidence type="ECO:0000313" key="2">
    <source>
        <dbReference type="EMBL" id="KAK7889793.1"/>
    </source>
</evidence>
<evidence type="ECO:0000313" key="3">
    <source>
        <dbReference type="Proteomes" id="UP001460270"/>
    </source>
</evidence>
<dbReference type="GO" id="GO:0000062">
    <property type="term" value="F:fatty-acyl-CoA binding"/>
    <property type="evidence" value="ECO:0007669"/>
    <property type="project" value="InterPro"/>
</dbReference>
<evidence type="ECO:0008006" key="4">
    <source>
        <dbReference type="Google" id="ProtNLM"/>
    </source>
</evidence>
<gene>
    <name evidence="2" type="ORF">WMY93_025353</name>
</gene>
<feature type="region of interest" description="Disordered" evidence="1">
    <location>
        <begin position="1"/>
        <end position="20"/>
    </location>
</feature>
<dbReference type="EMBL" id="JBBPFD010000018">
    <property type="protein sequence ID" value="KAK7889793.1"/>
    <property type="molecule type" value="Genomic_DNA"/>
</dbReference>
<sequence>MASGSPSSLRTQRRAPVPTQLGPTLASLSVEQLGLGLRLGLGKFDCSVAAMGEDRLEGEELEREFESAADRLGLWFRLPAETSCCTCTRAINRQAWKQLGDMDAEQAMQEYISLVNVLDPEGSSKCYFNRKEEEQKREQALEEQQDSFRVKKVCGVKQTRAGGADSPMDVRLDETP</sequence>
<dbReference type="Proteomes" id="UP001460270">
    <property type="component" value="Unassembled WGS sequence"/>
</dbReference>
<organism evidence="2 3">
    <name type="scientific">Mugilogobius chulae</name>
    <name type="common">yellowstripe goby</name>
    <dbReference type="NCBI Taxonomy" id="88201"/>
    <lineage>
        <taxon>Eukaryota</taxon>
        <taxon>Metazoa</taxon>
        <taxon>Chordata</taxon>
        <taxon>Craniata</taxon>
        <taxon>Vertebrata</taxon>
        <taxon>Euteleostomi</taxon>
        <taxon>Actinopterygii</taxon>
        <taxon>Neopterygii</taxon>
        <taxon>Teleostei</taxon>
        <taxon>Neoteleostei</taxon>
        <taxon>Acanthomorphata</taxon>
        <taxon>Gobiaria</taxon>
        <taxon>Gobiiformes</taxon>
        <taxon>Gobioidei</taxon>
        <taxon>Gobiidae</taxon>
        <taxon>Gobionellinae</taxon>
        <taxon>Mugilogobius</taxon>
    </lineage>
</organism>
<dbReference type="AlphaFoldDB" id="A0AAW0N388"/>
<dbReference type="SUPFAM" id="SSF47027">
    <property type="entry name" value="Acyl-CoA binding protein"/>
    <property type="match status" value="1"/>
</dbReference>
<feature type="compositionally biased region" description="Polar residues" evidence="1">
    <location>
        <begin position="1"/>
        <end position="10"/>
    </location>
</feature>
<dbReference type="InterPro" id="IPR014352">
    <property type="entry name" value="FERM/acyl-CoA-bd_prot_sf"/>
</dbReference>
<accession>A0AAW0N388</accession>
<proteinExistence type="predicted"/>